<sequence length="111" mass="12622">MNPCFEELSKAKYLLFPSAYELEPKAVDFFTSKFHFPVYTTRSLIPFQELSAGNDVSEPEYIRWLDEQPEISVLYISQGSFLSVSEAETEEIVGGIRESGVLFLWVARGDS</sequence>
<dbReference type="Proteomes" id="UP000886595">
    <property type="component" value="Unassembled WGS sequence"/>
</dbReference>
<dbReference type="EMBL" id="JAAMPC010000011">
    <property type="protein sequence ID" value="KAG2280036.1"/>
    <property type="molecule type" value="Genomic_DNA"/>
</dbReference>
<comment type="caution">
    <text evidence="1">The sequence shown here is derived from an EMBL/GenBank/DDBJ whole genome shotgun (WGS) entry which is preliminary data.</text>
</comment>
<evidence type="ECO:0000313" key="1">
    <source>
        <dbReference type="EMBL" id="KAG2280036.1"/>
    </source>
</evidence>
<evidence type="ECO:0000313" key="2">
    <source>
        <dbReference type="Proteomes" id="UP000886595"/>
    </source>
</evidence>
<dbReference type="PANTHER" id="PTHR48045:SF22">
    <property type="entry name" value="UDP-GLUCURONOSYL_UDP-GLUCOSYLTRANSFERASE"/>
    <property type="match status" value="1"/>
</dbReference>
<dbReference type="SUPFAM" id="SSF53756">
    <property type="entry name" value="UDP-Glycosyltransferase/glycogen phosphorylase"/>
    <property type="match status" value="1"/>
</dbReference>
<name>A0A8X7UJN4_BRACI</name>
<protein>
    <submittedName>
        <fullName evidence="1">Uncharacterized protein</fullName>
    </submittedName>
</protein>
<dbReference type="PANTHER" id="PTHR48045">
    <property type="entry name" value="UDP-GLYCOSYLTRANSFERASE 72B1"/>
    <property type="match status" value="1"/>
</dbReference>
<dbReference type="OrthoDB" id="1745216at2759"/>
<accession>A0A8X7UJN4</accession>
<proteinExistence type="predicted"/>
<dbReference type="AlphaFoldDB" id="A0A8X7UJN4"/>
<gene>
    <name evidence="1" type="ORF">Bca52824_051256</name>
</gene>
<reference evidence="1 2" key="1">
    <citation type="submission" date="2020-02" db="EMBL/GenBank/DDBJ databases">
        <authorList>
            <person name="Ma Q."/>
            <person name="Huang Y."/>
            <person name="Song X."/>
            <person name="Pei D."/>
        </authorList>
    </citation>
    <scope>NUCLEOTIDE SEQUENCE [LARGE SCALE GENOMIC DNA]</scope>
    <source>
        <strain evidence="1">Sxm20200214</strain>
        <tissue evidence="1">Leaf</tissue>
    </source>
</reference>
<dbReference type="Gene3D" id="3.40.50.2000">
    <property type="entry name" value="Glycogen Phosphorylase B"/>
    <property type="match status" value="2"/>
</dbReference>
<keyword evidence="2" id="KW-1185">Reference proteome</keyword>
<organism evidence="1 2">
    <name type="scientific">Brassica carinata</name>
    <name type="common">Ethiopian mustard</name>
    <name type="synonym">Abyssinian cabbage</name>
    <dbReference type="NCBI Taxonomy" id="52824"/>
    <lineage>
        <taxon>Eukaryota</taxon>
        <taxon>Viridiplantae</taxon>
        <taxon>Streptophyta</taxon>
        <taxon>Embryophyta</taxon>
        <taxon>Tracheophyta</taxon>
        <taxon>Spermatophyta</taxon>
        <taxon>Magnoliopsida</taxon>
        <taxon>eudicotyledons</taxon>
        <taxon>Gunneridae</taxon>
        <taxon>Pentapetalae</taxon>
        <taxon>rosids</taxon>
        <taxon>malvids</taxon>
        <taxon>Brassicales</taxon>
        <taxon>Brassicaceae</taxon>
        <taxon>Brassiceae</taxon>
        <taxon>Brassica</taxon>
    </lineage>
</organism>